<dbReference type="GO" id="GO:0004784">
    <property type="term" value="F:superoxide dismutase activity"/>
    <property type="evidence" value="ECO:0007669"/>
    <property type="project" value="UniProtKB-EC"/>
</dbReference>
<dbReference type="Gene3D" id="3.55.40.20">
    <property type="entry name" value="Iron/manganese superoxide dismutase, C-terminal domain"/>
    <property type="match status" value="1"/>
</dbReference>
<keyword evidence="6" id="KW-0732">Signal</keyword>
<gene>
    <name evidence="8" type="ORF">MNEG_7389</name>
</gene>
<dbReference type="OrthoDB" id="239262at2759"/>
<dbReference type="SUPFAM" id="SSF54719">
    <property type="entry name" value="Fe,Mn superoxide dismutase (SOD), C-terminal domain"/>
    <property type="match status" value="1"/>
</dbReference>
<protein>
    <recommendedName>
        <fullName evidence="2">superoxide dismutase</fullName>
        <ecNumber evidence="2">1.15.1.1</ecNumber>
    </recommendedName>
</protein>
<dbReference type="GeneID" id="25740265"/>
<dbReference type="InterPro" id="IPR019833">
    <property type="entry name" value="Mn/Fe_SOD_BS"/>
</dbReference>
<feature type="chain" id="PRO_5002248299" description="superoxide dismutase" evidence="6">
    <location>
        <begin position="20"/>
        <end position="250"/>
    </location>
</feature>
<name>A0A0D2N371_9CHLO</name>
<evidence type="ECO:0000313" key="8">
    <source>
        <dbReference type="EMBL" id="KIZ00576.1"/>
    </source>
</evidence>
<dbReference type="KEGG" id="mng:MNEG_7389"/>
<dbReference type="InterPro" id="IPR019832">
    <property type="entry name" value="Mn/Fe_SOD_C"/>
</dbReference>
<dbReference type="AlphaFoldDB" id="A0A0D2N371"/>
<feature type="domain" description="Manganese/iron superoxide dismutase C-terminal" evidence="7">
    <location>
        <begin position="130"/>
        <end position="235"/>
    </location>
</feature>
<feature type="signal peptide" evidence="6">
    <location>
        <begin position="1"/>
        <end position="19"/>
    </location>
</feature>
<keyword evidence="9" id="KW-1185">Reference proteome</keyword>
<evidence type="ECO:0000259" key="7">
    <source>
        <dbReference type="Pfam" id="PF02777"/>
    </source>
</evidence>
<evidence type="ECO:0000256" key="1">
    <source>
        <dbReference type="ARBA" id="ARBA00008714"/>
    </source>
</evidence>
<dbReference type="PIRSF" id="PIRSF000349">
    <property type="entry name" value="SODismutase"/>
    <property type="match status" value="1"/>
</dbReference>
<dbReference type="InterPro" id="IPR036324">
    <property type="entry name" value="Mn/Fe_SOD_N_sf"/>
</dbReference>
<reference evidence="8 9" key="1">
    <citation type="journal article" date="2013" name="BMC Genomics">
        <title>Reconstruction of the lipid metabolism for the microalga Monoraphidium neglectum from its genome sequence reveals characteristics suitable for biofuel production.</title>
        <authorList>
            <person name="Bogen C."/>
            <person name="Al-Dilaimi A."/>
            <person name="Albersmeier A."/>
            <person name="Wichmann J."/>
            <person name="Grundmann M."/>
            <person name="Rupp O."/>
            <person name="Lauersen K.J."/>
            <person name="Blifernez-Klassen O."/>
            <person name="Kalinowski J."/>
            <person name="Goesmann A."/>
            <person name="Mussgnug J.H."/>
            <person name="Kruse O."/>
        </authorList>
    </citation>
    <scope>NUCLEOTIDE SEQUENCE [LARGE SCALE GENOMIC DNA]</scope>
    <source>
        <strain evidence="8 9">SAG 48.87</strain>
    </source>
</reference>
<dbReference type="Gene3D" id="1.10.287.990">
    <property type="entry name" value="Fe,Mn superoxide dismutase (SOD) domain"/>
    <property type="match status" value="1"/>
</dbReference>
<dbReference type="PANTHER" id="PTHR43595:SF2">
    <property type="entry name" value="SMALL RIBOSOMAL SUBUNIT PROTEIN MS42"/>
    <property type="match status" value="1"/>
</dbReference>
<dbReference type="PROSITE" id="PS00088">
    <property type="entry name" value="SOD_MN"/>
    <property type="match status" value="1"/>
</dbReference>
<dbReference type="Pfam" id="PF02777">
    <property type="entry name" value="Sod_Fe_C"/>
    <property type="match status" value="1"/>
</dbReference>
<dbReference type="SUPFAM" id="SSF46609">
    <property type="entry name" value="Fe,Mn superoxide dismutase (SOD), N-terminal domain"/>
    <property type="match status" value="1"/>
</dbReference>
<evidence type="ECO:0000256" key="6">
    <source>
        <dbReference type="SAM" id="SignalP"/>
    </source>
</evidence>
<dbReference type="PANTHER" id="PTHR43595">
    <property type="entry name" value="37S RIBOSOMAL PROTEIN S26, MITOCHONDRIAL"/>
    <property type="match status" value="1"/>
</dbReference>
<dbReference type="GO" id="GO:0046872">
    <property type="term" value="F:metal ion binding"/>
    <property type="evidence" value="ECO:0007669"/>
    <property type="project" value="UniProtKB-KW"/>
</dbReference>
<evidence type="ECO:0000256" key="2">
    <source>
        <dbReference type="ARBA" id="ARBA00012682"/>
    </source>
</evidence>
<dbReference type="GO" id="GO:0005737">
    <property type="term" value="C:cytoplasm"/>
    <property type="evidence" value="ECO:0007669"/>
    <property type="project" value="TreeGrafter"/>
</dbReference>
<organism evidence="8 9">
    <name type="scientific">Monoraphidium neglectum</name>
    <dbReference type="NCBI Taxonomy" id="145388"/>
    <lineage>
        <taxon>Eukaryota</taxon>
        <taxon>Viridiplantae</taxon>
        <taxon>Chlorophyta</taxon>
        <taxon>core chlorophytes</taxon>
        <taxon>Chlorophyceae</taxon>
        <taxon>CS clade</taxon>
        <taxon>Sphaeropleales</taxon>
        <taxon>Selenastraceae</taxon>
        <taxon>Monoraphidium</taxon>
    </lineage>
</organism>
<keyword evidence="3 5" id="KW-0479">Metal-binding</keyword>
<dbReference type="PRINTS" id="PR01703">
    <property type="entry name" value="MNSODISMTASE"/>
</dbReference>
<feature type="binding site" evidence="5">
    <location>
        <position position="203"/>
    </location>
    <ligand>
        <name>Mn(2+)</name>
        <dbReference type="ChEBI" id="CHEBI:29035"/>
    </ligand>
</feature>
<dbReference type="RefSeq" id="XP_013899595.1">
    <property type="nucleotide sequence ID" value="XM_014044141.1"/>
</dbReference>
<feature type="binding site" evidence="5">
    <location>
        <position position="44"/>
    </location>
    <ligand>
        <name>Mn(2+)</name>
        <dbReference type="ChEBI" id="CHEBI:29035"/>
    </ligand>
</feature>
<comment type="similarity">
    <text evidence="1">Belongs to the iron/manganese superoxide dismutase family.</text>
</comment>
<evidence type="ECO:0000256" key="3">
    <source>
        <dbReference type="ARBA" id="ARBA00022723"/>
    </source>
</evidence>
<accession>A0A0D2N371</accession>
<evidence type="ECO:0000313" key="9">
    <source>
        <dbReference type="Proteomes" id="UP000054498"/>
    </source>
</evidence>
<dbReference type="EMBL" id="KK101520">
    <property type="protein sequence ID" value="KIZ00576.1"/>
    <property type="molecule type" value="Genomic_DNA"/>
</dbReference>
<evidence type="ECO:0000256" key="5">
    <source>
        <dbReference type="PIRSR" id="PIRSR000349-1"/>
    </source>
</evidence>
<proteinExistence type="inferred from homology"/>
<dbReference type="InterPro" id="IPR001189">
    <property type="entry name" value="Mn/Fe_SOD"/>
</dbReference>
<dbReference type="STRING" id="145388.A0A0D2N371"/>
<sequence length="250" mass="26355">MKVTLCLAVMAVLLAAAQAFERVKLPVELNGLEPVISNKTMNFHYNRRHRKGAAEAGRAAFVALLLSHAAAAQPRARAAATAAPGPHYATFITNLNALNNTKQSLTVAIKAVGKTTPINNVIRNSGGGAWNHAIKKAFPNGGFEALKKNVSDAAVGVFGSGWAWLGVLPGGGLAVTTTANQDNPLMGTAVTKALDVIPILGIDVWEHAYYVDQGPARKTYVDAYWSVLSWPQVSKNYASAVAGKVEEIAA</sequence>
<keyword evidence="4 8" id="KW-0560">Oxidoreductase</keyword>
<dbReference type="Proteomes" id="UP000054498">
    <property type="component" value="Unassembled WGS sequence"/>
</dbReference>
<dbReference type="InterPro" id="IPR036314">
    <property type="entry name" value="SOD_C_sf"/>
</dbReference>
<dbReference type="EC" id="1.15.1.1" evidence="2"/>
<evidence type="ECO:0000256" key="4">
    <source>
        <dbReference type="ARBA" id="ARBA00023002"/>
    </source>
</evidence>
<feature type="binding site" evidence="5">
    <location>
        <position position="207"/>
    </location>
    <ligand>
        <name>Mn(2+)</name>
        <dbReference type="ChEBI" id="CHEBI:29035"/>
    </ligand>
</feature>